<protein>
    <submittedName>
        <fullName evidence="1">Uncharacterized protein</fullName>
    </submittedName>
</protein>
<gene>
    <name evidence="1" type="ORF">FHE65_28920</name>
</gene>
<organism evidence="1 2">
    <name type="scientific">Mumia zhuanghuii</name>
    <dbReference type="NCBI Taxonomy" id="2585211"/>
    <lineage>
        <taxon>Bacteria</taxon>
        <taxon>Bacillati</taxon>
        <taxon>Actinomycetota</taxon>
        <taxon>Actinomycetes</taxon>
        <taxon>Propionibacteriales</taxon>
        <taxon>Nocardioidaceae</taxon>
        <taxon>Mumia</taxon>
    </lineage>
</organism>
<accession>A0A5C4MEV4</accession>
<dbReference type="RefSeq" id="WP_194846706.1">
    <property type="nucleotide sequence ID" value="NZ_VDFR01000169.1"/>
</dbReference>
<dbReference type="AlphaFoldDB" id="A0A5C4MEV4"/>
<sequence length="179" mass="20058">MAVVALHEDAEELQAVRVDPVRLPRVERQERVDPLAELDEERATEAQLGHVDLLQLVQPRVGGVRAELDDDLHERRGLAGGEQAWACLLRTKPTLEVRAQHATLAEPLLEERVLPGHAQAAQLLQPWLELPRCVVARSLERQPPEWGLRPWTLRVAGLRVGQLARVGQLQLAPELARVE</sequence>
<dbReference type="Proteomes" id="UP000306740">
    <property type="component" value="Unassembled WGS sequence"/>
</dbReference>
<evidence type="ECO:0000313" key="2">
    <source>
        <dbReference type="Proteomes" id="UP000306740"/>
    </source>
</evidence>
<reference evidence="1 2" key="1">
    <citation type="submission" date="2019-05" db="EMBL/GenBank/DDBJ databases">
        <title>Mumia sp. nov., isolated from the intestinal contents of plateau pika (Ochotona curzoniae) in the Qinghai-Tibet plateau of China.</title>
        <authorList>
            <person name="Tian Z."/>
        </authorList>
    </citation>
    <scope>NUCLEOTIDE SEQUENCE [LARGE SCALE GENOMIC DNA]</scope>
    <source>
        <strain evidence="2">527</strain>
    </source>
</reference>
<evidence type="ECO:0000313" key="1">
    <source>
        <dbReference type="EMBL" id="TNC33515.1"/>
    </source>
</evidence>
<comment type="caution">
    <text evidence="1">The sequence shown here is derived from an EMBL/GenBank/DDBJ whole genome shotgun (WGS) entry which is preliminary data.</text>
</comment>
<dbReference type="EMBL" id="VDFR01000169">
    <property type="protein sequence ID" value="TNC33515.1"/>
    <property type="molecule type" value="Genomic_DNA"/>
</dbReference>
<proteinExistence type="predicted"/>
<name>A0A5C4MEV4_9ACTN</name>